<feature type="domain" description="YdbS-like PH" evidence="2">
    <location>
        <begin position="65"/>
        <end position="143"/>
    </location>
</feature>
<keyword evidence="1" id="KW-0812">Transmembrane</keyword>
<sequence length="469" mass="52485">MTHWQRLSPWGVFFFLVIQLGAWARAVPAVFAAGVYGGGANWSRVTLAVLILAPLAMMGSALVSWWRFFYLVKPGRLEIRQGLLFTKHLEIPAQRVQNIEISQPFYYRPLGLYNLTIETAGASGQEAKLAALTEQQADAIKATLLGEAPAQAPSLDTPPLLTRSTGDLLIYGFCHNHLTWLLVLLAPFYDNLGKWLGNLLSAEELHLGWRLYLLGFVMLALILTVLSMAAAWLIYAPYRLEQQDQRLVQSGGIITHRQLAMKRRRLQWLVASQSLLDRIFGRWVLTFYPVKDGKAGKDPGKSQKLLAPALRPGELAPLLALGGAKALPQAPYSRPSPFYLRRLLVWSTLPLLAATLSLWHQFGALAGLLWPLAWAAITMHWLGCGWQVNGNRLWVRRGLVNVRQYLLKPAKVQRVTLSQSPGQRRRHLASLSISTGAGNLNLPWLALDEACYLRDWLLAEAQQQADDWL</sequence>
<accession>A0A3N1PPL0</accession>
<name>A0A3N1PPL0_9GAMM</name>
<dbReference type="PANTHER" id="PTHR34473">
    <property type="entry name" value="UPF0699 TRANSMEMBRANE PROTEIN YDBS"/>
    <property type="match status" value="1"/>
</dbReference>
<feature type="transmembrane region" description="Helical" evidence="1">
    <location>
        <begin position="209"/>
        <end position="236"/>
    </location>
</feature>
<dbReference type="EMBL" id="RJUL01000001">
    <property type="protein sequence ID" value="ROQ30695.1"/>
    <property type="molecule type" value="Genomic_DNA"/>
</dbReference>
<organism evidence="3 4">
    <name type="scientific">Gallaecimonas pentaromativorans</name>
    <dbReference type="NCBI Taxonomy" id="584787"/>
    <lineage>
        <taxon>Bacteria</taxon>
        <taxon>Pseudomonadati</taxon>
        <taxon>Pseudomonadota</taxon>
        <taxon>Gammaproteobacteria</taxon>
        <taxon>Enterobacterales</taxon>
        <taxon>Gallaecimonadaceae</taxon>
        <taxon>Gallaecimonas</taxon>
    </lineage>
</organism>
<dbReference type="Proteomes" id="UP000268033">
    <property type="component" value="Unassembled WGS sequence"/>
</dbReference>
<gene>
    <name evidence="3" type="ORF">EDC28_101384</name>
</gene>
<dbReference type="InterPro" id="IPR005182">
    <property type="entry name" value="YdbS-like_PH"/>
</dbReference>
<proteinExistence type="predicted"/>
<feature type="transmembrane region" description="Helical" evidence="1">
    <location>
        <begin position="48"/>
        <end position="70"/>
    </location>
</feature>
<keyword evidence="1" id="KW-1133">Transmembrane helix</keyword>
<protein>
    <submittedName>
        <fullName evidence="3">Putative membrane protein YdbT with pleckstrin-like domain</fullName>
    </submittedName>
</protein>
<reference evidence="3 4" key="1">
    <citation type="submission" date="2018-11" db="EMBL/GenBank/DDBJ databases">
        <title>Genomic Encyclopedia of Type Strains, Phase IV (KMG-IV): sequencing the most valuable type-strain genomes for metagenomic binning, comparative biology and taxonomic classification.</title>
        <authorList>
            <person name="Goeker M."/>
        </authorList>
    </citation>
    <scope>NUCLEOTIDE SEQUENCE [LARGE SCALE GENOMIC DNA]</scope>
    <source>
        <strain evidence="3 4">DSM 21945</strain>
    </source>
</reference>
<feature type="domain" description="YdbS-like PH" evidence="2">
    <location>
        <begin position="381"/>
        <end position="457"/>
    </location>
</feature>
<feature type="transmembrane region" description="Helical" evidence="1">
    <location>
        <begin position="168"/>
        <end position="189"/>
    </location>
</feature>
<evidence type="ECO:0000259" key="2">
    <source>
        <dbReference type="Pfam" id="PF03703"/>
    </source>
</evidence>
<dbReference type="STRING" id="584787.GCA_001247655_03718"/>
<keyword evidence="1" id="KW-0472">Membrane</keyword>
<dbReference type="AlphaFoldDB" id="A0A3N1PPL0"/>
<evidence type="ECO:0000313" key="3">
    <source>
        <dbReference type="EMBL" id="ROQ30695.1"/>
    </source>
</evidence>
<keyword evidence="4" id="KW-1185">Reference proteome</keyword>
<evidence type="ECO:0000313" key="4">
    <source>
        <dbReference type="Proteomes" id="UP000268033"/>
    </source>
</evidence>
<comment type="caution">
    <text evidence="3">The sequence shown here is derived from an EMBL/GenBank/DDBJ whole genome shotgun (WGS) entry which is preliminary data.</text>
</comment>
<dbReference type="RefSeq" id="WP_123420480.1">
    <property type="nucleotide sequence ID" value="NZ_RJUL01000001.1"/>
</dbReference>
<dbReference type="InterPro" id="IPR014529">
    <property type="entry name" value="UCP026631"/>
</dbReference>
<feature type="transmembrane region" description="Helical" evidence="1">
    <location>
        <begin position="343"/>
        <end position="362"/>
    </location>
</feature>
<dbReference type="PIRSF" id="PIRSF026631">
    <property type="entry name" value="UCP026631"/>
    <property type="match status" value="1"/>
</dbReference>
<dbReference type="Pfam" id="PF03703">
    <property type="entry name" value="bPH_2"/>
    <property type="match status" value="2"/>
</dbReference>
<evidence type="ECO:0000256" key="1">
    <source>
        <dbReference type="SAM" id="Phobius"/>
    </source>
</evidence>
<feature type="transmembrane region" description="Helical" evidence="1">
    <location>
        <begin position="368"/>
        <end position="388"/>
    </location>
</feature>
<dbReference type="PANTHER" id="PTHR34473:SF2">
    <property type="entry name" value="UPF0699 TRANSMEMBRANE PROTEIN YDBT"/>
    <property type="match status" value="1"/>
</dbReference>